<name>A0ABT8WRK4_9FLAO</name>
<organism evidence="3 4">
    <name type="scientific">Flavivirga jejuensis</name>
    <dbReference type="NCBI Taxonomy" id="870487"/>
    <lineage>
        <taxon>Bacteria</taxon>
        <taxon>Pseudomonadati</taxon>
        <taxon>Bacteroidota</taxon>
        <taxon>Flavobacteriia</taxon>
        <taxon>Flavobacteriales</taxon>
        <taxon>Flavobacteriaceae</taxon>
        <taxon>Flavivirga</taxon>
    </lineage>
</organism>
<proteinExistence type="predicted"/>
<evidence type="ECO:0000313" key="4">
    <source>
        <dbReference type="Proteomes" id="UP001176806"/>
    </source>
</evidence>
<dbReference type="Proteomes" id="UP001176806">
    <property type="component" value="Unassembled WGS sequence"/>
</dbReference>
<dbReference type="PIRSF" id="PIRSF018266">
    <property type="entry name" value="FecR"/>
    <property type="match status" value="1"/>
</dbReference>
<dbReference type="PANTHER" id="PTHR30273:SF2">
    <property type="entry name" value="PROTEIN FECR"/>
    <property type="match status" value="1"/>
</dbReference>
<feature type="domain" description="FecR protein" evidence="1">
    <location>
        <begin position="174"/>
        <end position="269"/>
    </location>
</feature>
<feature type="domain" description="Protein FecR C-terminal" evidence="2">
    <location>
        <begin position="312"/>
        <end position="382"/>
    </location>
</feature>
<dbReference type="EMBL" id="JAUOEL010000005">
    <property type="protein sequence ID" value="MDO5975624.1"/>
    <property type="molecule type" value="Genomic_DNA"/>
</dbReference>
<dbReference type="Pfam" id="PF04773">
    <property type="entry name" value="FecR"/>
    <property type="match status" value="1"/>
</dbReference>
<dbReference type="Pfam" id="PF16344">
    <property type="entry name" value="FecR_C"/>
    <property type="match status" value="1"/>
</dbReference>
<keyword evidence="4" id="KW-1185">Reference proteome</keyword>
<evidence type="ECO:0000259" key="1">
    <source>
        <dbReference type="Pfam" id="PF04773"/>
    </source>
</evidence>
<comment type="caution">
    <text evidence="3">The sequence shown here is derived from an EMBL/GenBank/DDBJ whole genome shotgun (WGS) entry which is preliminary data.</text>
</comment>
<gene>
    <name evidence="3" type="ORF">Q4Q40_15630</name>
</gene>
<reference evidence="3" key="1">
    <citation type="submission" date="2023-07" db="EMBL/GenBank/DDBJ databases">
        <title>Two novel species in the genus Flavivirga.</title>
        <authorList>
            <person name="Kwon K."/>
        </authorList>
    </citation>
    <scope>NUCLEOTIDE SEQUENCE</scope>
    <source>
        <strain evidence="3">KACC 14158</strain>
    </source>
</reference>
<dbReference type="InterPro" id="IPR006860">
    <property type="entry name" value="FecR"/>
</dbReference>
<dbReference type="InterPro" id="IPR012373">
    <property type="entry name" value="Ferrdict_sens_TM"/>
</dbReference>
<evidence type="ECO:0000259" key="2">
    <source>
        <dbReference type="Pfam" id="PF16344"/>
    </source>
</evidence>
<dbReference type="PANTHER" id="PTHR30273">
    <property type="entry name" value="PERIPLASMIC SIGNAL SENSOR AND SIGMA FACTOR ACTIVATOR FECR-RELATED"/>
    <property type="match status" value="1"/>
</dbReference>
<accession>A0ABT8WRK4</accession>
<dbReference type="Gene3D" id="3.55.50.30">
    <property type="match status" value="1"/>
</dbReference>
<protein>
    <submittedName>
        <fullName evidence="3">FecR family protein</fullName>
    </submittedName>
</protein>
<dbReference type="Gene3D" id="2.60.120.1440">
    <property type="match status" value="1"/>
</dbReference>
<dbReference type="RefSeq" id="WP_303302836.1">
    <property type="nucleotide sequence ID" value="NZ_JAUOEL010000005.1"/>
</dbReference>
<dbReference type="InterPro" id="IPR032508">
    <property type="entry name" value="FecR_C"/>
</dbReference>
<evidence type="ECO:0000313" key="3">
    <source>
        <dbReference type="EMBL" id="MDO5975624.1"/>
    </source>
</evidence>
<sequence length="383" mass="43626">MPPIIIKFLSNDTFNTTKEELEFLENWIQNPENEQLFSDYIKMNAAIEKELKTYDIQKAEEKIMLHIKQEKNVFFRRKIKTVMKYAVAASVLLVVALTVFLNKESGSQFTEPIIINNTIQVGTDKAILTLENGEEITLVKGTSFQTPNATSNGEEIVYEKGASKDIAHNYLTIPRGGQYHIILADGTDVWLNSESQLKYPVAFSTGETRQVELVYGEAYFDVSSSTNHNGADFKVYHQKQEVQVLGTEFNIKAYKDETNIYTTLVEGKVAVSTKITNQILAPSQQSKVNIVRNTISVSNVEVNAEIAWINGKFILQQKTLKEIMKILSRWYDVEVIFNNKDLEEIRFEGVLSKNQDIEEILNNIKNFGVINNFEINNKTITLK</sequence>